<dbReference type="Proteomes" id="UP000054166">
    <property type="component" value="Unassembled WGS sequence"/>
</dbReference>
<protein>
    <submittedName>
        <fullName evidence="1">Uncharacterized protein</fullName>
    </submittedName>
</protein>
<evidence type="ECO:0000313" key="1">
    <source>
        <dbReference type="EMBL" id="KIM72897.1"/>
    </source>
</evidence>
<evidence type="ECO:0000313" key="2">
    <source>
        <dbReference type="Proteomes" id="UP000054166"/>
    </source>
</evidence>
<gene>
    <name evidence="1" type="ORF">PILCRDRAFT_735823</name>
</gene>
<proteinExistence type="predicted"/>
<keyword evidence="2" id="KW-1185">Reference proteome</keyword>
<accession>A0A0C3B6E0</accession>
<sequence>MAILVFLPIGGGSITAVILLLKSSPPLGDRSYPVLALGYPATGRASDLHWRDVSRRCSAYIGMGCEYKGMGR</sequence>
<name>A0A0C3B6E0_PILCF</name>
<reference evidence="2" key="2">
    <citation type="submission" date="2015-01" db="EMBL/GenBank/DDBJ databases">
        <title>Evolutionary Origins and Diversification of the Mycorrhizal Mutualists.</title>
        <authorList>
            <consortium name="DOE Joint Genome Institute"/>
            <consortium name="Mycorrhizal Genomics Consortium"/>
            <person name="Kohler A."/>
            <person name="Kuo A."/>
            <person name="Nagy L.G."/>
            <person name="Floudas D."/>
            <person name="Copeland A."/>
            <person name="Barry K.W."/>
            <person name="Cichocki N."/>
            <person name="Veneault-Fourrey C."/>
            <person name="LaButti K."/>
            <person name="Lindquist E.A."/>
            <person name="Lipzen A."/>
            <person name="Lundell T."/>
            <person name="Morin E."/>
            <person name="Murat C."/>
            <person name="Riley R."/>
            <person name="Ohm R."/>
            <person name="Sun H."/>
            <person name="Tunlid A."/>
            <person name="Henrissat B."/>
            <person name="Grigoriev I.V."/>
            <person name="Hibbett D.S."/>
            <person name="Martin F."/>
        </authorList>
    </citation>
    <scope>NUCLEOTIDE SEQUENCE [LARGE SCALE GENOMIC DNA]</scope>
    <source>
        <strain evidence="2">F 1598</strain>
    </source>
</reference>
<dbReference type="AlphaFoldDB" id="A0A0C3B6E0"/>
<dbReference type="InParanoid" id="A0A0C3B6E0"/>
<reference evidence="1 2" key="1">
    <citation type="submission" date="2014-04" db="EMBL/GenBank/DDBJ databases">
        <authorList>
            <consortium name="DOE Joint Genome Institute"/>
            <person name="Kuo A."/>
            <person name="Tarkka M."/>
            <person name="Buscot F."/>
            <person name="Kohler A."/>
            <person name="Nagy L.G."/>
            <person name="Floudas D."/>
            <person name="Copeland A."/>
            <person name="Barry K.W."/>
            <person name="Cichocki N."/>
            <person name="Veneault-Fourrey C."/>
            <person name="LaButti K."/>
            <person name="Lindquist E.A."/>
            <person name="Lipzen A."/>
            <person name="Lundell T."/>
            <person name="Morin E."/>
            <person name="Murat C."/>
            <person name="Sun H."/>
            <person name="Tunlid A."/>
            <person name="Henrissat B."/>
            <person name="Grigoriev I.V."/>
            <person name="Hibbett D.S."/>
            <person name="Martin F."/>
            <person name="Nordberg H.P."/>
            <person name="Cantor M.N."/>
            <person name="Hua S.X."/>
        </authorList>
    </citation>
    <scope>NUCLEOTIDE SEQUENCE [LARGE SCALE GENOMIC DNA]</scope>
    <source>
        <strain evidence="1 2">F 1598</strain>
    </source>
</reference>
<dbReference type="HOGENOM" id="CLU_2723102_0_0_1"/>
<organism evidence="1 2">
    <name type="scientific">Piloderma croceum (strain F 1598)</name>
    <dbReference type="NCBI Taxonomy" id="765440"/>
    <lineage>
        <taxon>Eukaryota</taxon>
        <taxon>Fungi</taxon>
        <taxon>Dikarya</taxon>
        <taxon>Basidiomycota</taxon>
        <taxon>Agaricomycotina</taxon>
        <taxon>Agaricomycetes</taxon>
        <taxon>Agaricomycetidae</taxon>
        <taxon>Atheliales</taxon>
        <taxon>Atheliaceae</taxon>
        <taxon>Piloderma</taxon>
    </lineage>
</organism>
<dbReference type="EMBL" id="KN833102">
    <property type="protein sequence ID" value="KIM72897.1"/>
    <property type="molecule type" value="Genomic_DNA"/>
</dbReference>